<dbReference type="Pfam" id="PF03308">
    <property type="entry name" value="MeaB"/>
    <property type="match status" value="1"/>
</dbReference>
<reference evidence="5 6" key="1">
    <citation type="submission" date="2008-07" db="EMBL/GenBank/DDBJ databases">
        <authorList>
            <person name="Gonzalez J."/>
            <person name="Sokolova T."/>
            <person name="Ferriera S."/>
            <person name="Johnson J."/>
            <person name="Kravitz S."/>
            <person name="Beeson K."/>
            <person name="Sutton G."/>
            <person name="Rogers Y.-H."/>
            <person name="Friedman R."/>
            <person name="Frazier M."/>
            <person name="Venter J.C."/>
        </authorList>
    </citation>
    <scope>NUCLEOTIDE SEQUENCE [LARGE SCALE GENOMIC DNA]</scope>
    <source>
        <strain evidence="5 6">DSM 12653</strain>
    </source>
</reference>
<evidence type="ECO:0000313" key="5">
    <source>
        <dbReference type="EMBL" id="KKC28927.1"/>
    </source>
</evidence>
<proteinExistence type="predicted"/>
<dbReference type="AlphaFoldDB" id="A0A0F5PJT4"/>
<dbReference type="PANTHER" id="PTHR43087">
    <property type="entry name" value="LYSINE/ARGININE/ORNITHINE TRANSPORT SYSTEM KINASE"/>
    <property type="match status" value="1"/>
</dbReference>
<name>A0A0F5PJT4_9THEO</name>
<dbReference type="SUPFAM" id="SSF52540">
    <property type="entry name" value="P-loop containing nucleoside triphosphate hydrolases"/>
    <property type="match status" value="1"/>
</dbReference>
<sequence>MMELEKLLLNRDKRAIARAITYAEDDEEKAREIIRKLYKRSGNAYIVGITGPPGVGESALTALLDKEFGGGRPLMWTLRG</sequence>
<keyword evidence="2" id="KW-0378">Hydrolase</keyword>
<evidence type="ECO:0000313" key="6">
    <source>
        <dbReference type="Proteomes" id="UP000010146"/>
    </source>
</evidence>
<organism evidence="5 6">
    <name type="scientific">Caldanaerobacter subterraneus subsp. pacificus DSM 12653</name>
    <dbReference type="NCBI Taxonomy" id="391606"/>
    <lineage>
        <taxon>Bacteria</taxon>
        <taxon>Bacillati</taxon>
        <taxon>Bacillota</taxon>
        <taxon>Clostridia</taxon>
        <taxon>Thermoanaerobacterales</taxon>
        <taxon>Thermoanaerobacteraceae</taxon>
        <taxon>Caldanaerobacter</taxon>
    </lineage>
</organism>
<evidence type="ECO:0000256" key="1">
    <source>
        <dbReference type="ARBA" id="ARBA00022741"/>
    </source>
</evidence>
<gene>
    <name evidence="5" type="ORF">CDSM653_02068</name>
</gene>
<dbReference type="GO" id="GO:0016787">
    <property type="term" value="F:hydrolase activity"/>
    <property type="evidence" value="ECO:0007669"/>
    <property type="project" value="UniProtKB-KW"/>
</dbReference>
<keyword evidence="1" id="KW-0547">Nucleotide-binding</keyword>
<dbReference type="RefSeq" id="WP_046159942.1">
    <property type="nucleotide sequence ID" value="NZ_ABXP02000110.1"/>
</dbReference>
<reference evidence="5 6" key="2">
    <citation type="journal article" date="2015" name="BMC Genomics">
        <title>Analysis of three genomes within the thermophilic bacterial species Caldanaerobacter subterraneus with a focus on carbon monoxide dehydrogenase evolution and hydrolase diversity.</title>
        <authorList>
            <person name="Sant'Anna F.H."/>
            <person name="Lebedinsky A.V."/>
            <person name="Sokolova T.G."/>
            <person name="Robb F.T."/>
            <person name="Gonzalez J.M."/>
        </authorList>
    </citation>
    <scope>NUCLEOTIDE SEQUENCE [LARGE SCALE GENOMIC DNA]</scope>
    <source>
        <strain evidence="5 6">DSM 12653</strain>
    </source>
</reference>
<reference evidence="6" key="3">
    <citation type="submission" date="2015-02" db="EMBL/GenBank/DDBJ databases">
        <title>Genome analysis of three genomes within the thermophilic hydrogenogenic bacterial species Caldanaerobacter subterraneus.</title>
        <authorList>
            <person name="Sant'Anna F.H."/>
            <person name="Lebedinsky A."/>
            <person name="Sokolova T."/>
            <person name="Robb F.T."/>
            <person name="Gonzalez J.M."/>
        </authorList>
    </citation>
    <scope>NUCLEOTIDE SEQUENCE [LARGE SCALE GENOMIC DNA]</scope>
    <source>
        <strain evidence="6">DSM 12653</strain>
    </source>
</reference>
<dbReference type="GO" id="GO:0005525">
    <property type="term" value="F:GTP binding"/>
    <property type="evidence" value="ECO:0007669"/>
    <property type="project" value="UniProtKB-KW"/>
</dbReference>
<keyword evidence="5" id="KW-0418">Kinase</keyword>
<dbReference type="InterPro" id="IPR027417">
    <property type="entry name" value="P-loop_NTPase"/>
</dbReference>
<dbReference type="PANTHER" id="PTHR43087:SF1">
    <property type="entry name" value="LAO_AO TRANSPORT SYSTEM ATPASE"/>
    <property type="match status" value="1"/>
</dbReference>
<dbReference type="EMBL" id="ABXP02000110">
    <property type="protein sequence ID" value="KKC28927.1"/>
    <property type="molecule type" value="Genomic_DNA"/>
</dbReference>
<evidence type="ECO:0000256" key="2">
    <source>
        <dbReference type="ARBA" id="ARBA00022801"/>
    </source>
</evidence>
<keyword evidence="5" id="KW-0808">Transferase</keyword>
<evidence type="ECO:0000256" key="4">
    <source>
        <dbReference type="ARBA" id="ARBA00023186"/>
    </source>
</evidence>
<accession>A0A0F5PJT4</accession>
<dbReference type="Proteomes" id="UP000010146">
    <property type="component" value="Unassembled WGS sequence"/>
</dbReference>
<evidence type="ECO:0000256" key="3">
    <source>
        <dbReference type="ARBA" id="ARBA00023134"/>
    </source>
</evidence>
<comment type="caution">
    <text evidence="5">The sequence shown here is derived from an EMBL/GenBank/DDBJ whole genome shotgun (WGS) entry which is preliminary data.</text>
</comment>
<keyword evidence="3" id="KW-0342">GTP-binding</keyword>
<dbReference type="GO" id="GO:0016301">
    <property type="term" value="F:kinase activity"/>
    <property type="evidence" value="ECO:0007669"/>
    <property type="project" value="UniProtKB-KW"/>
</dbReference>
<protein>
    <submittedName>
        <fullName evidence="5">Periplasmic protein kinase ArgK</fullName>
    </submittedName>
</protein>
<keyword evidence="4" id="KW-0143">Chaperone</keyword>
<dbReference type="InterPro" id="IPR052040">
    <property type="entry name" value="GTPase/Isobutyryl-CoA_mutase"/>
</dbReference>